<dbReference type="EMBL" id="RXIC02000022">
    <property type="protein sequence ID" value="KAB1215380.1"/>
    <property type="molecule type" value="Genomic_DNA"/>
</dbReference>
<comment type="similarity">
    <text evidence="2">Belongs to the FAD-dependent oxidoreductase family.</text>
</comment>
<dbReference type="EC" id="1.6.5.4" evidence="8"/>
<sequence>MATMSNSLPLRHGLSLWCPQSASLNRAHQPSSSTGFRSFRRTYVAASSAFTNENRESASEFVIVGGGNAAGYAARTFVEHGMADGRLCIAYAPYERPALTKGYLFPLDKKPARLPGFHTCVGSGGERQSPEWYKEKGIEMFYEDPVTSIDIEKQTLTTNSGKLLKYGSLIIATGCTASRFPDKIGGSLPGVHYIRDVADADSLVSSLERARKVVIVGGGYIGMEVAAAAVAWKLDTTVIFPEYHLLPRLFTPSLAWRYEELYQENGVKFLKGMTICNLEAGSDGRIAAIKLEGGSTVEADTVIIGIGAKPAVSPFERVGLNTSNGGIQVDGQFRTNIPGIFAIGDVAAFPLKMYDRIARVEHVDHARRSAQHCVKALLSAQTHTYDYLPYFYSRVFEYEGSQRKVWWQFFGDSVGETIEIGNFDPKIATFWIDSGSEFQLLPKLARSQPFVDKSKLQNASSVEEALHVARTSLPVEAAV</sequence>
<evidence type="ECO:0000313" key="12">
    <source>
        <dbReference type="Proteomes" id="UP000516437"/>
    </source>
</evidence>
<evidence type="ECO:0000259" key="9">
    <source>
        <dbReference type="Pfam" id="PF07992"/>
    </source>
</evidence>
<dbReference type="InterPro" id="IPR036188">
    <property type="entry name" value="FAD/NAD-bd_sf"/>
</dbReference>
<feature type="domain" description="FAD/NAD(P)-binding" evidence="9">
    <location>
        <begin position="61"/>
        <end position="369"/>
    </location>
</feature>
<dbReference type="Gene3D" id="3.50.50.60">
    <property type="entry name" value="FAD/NAD(P)-binding domain"/>
    <property type="match status" value="2"/>
</dbReference>
<dbReference type="SUPFAM" id="SSF51905">
    <property type="entry name" value="FAD/NAD(P)-binding domain"/>
    <property type="match status" value="1"/>
</dbReference>
<evidence type="ECO:0000256" key="8">
    <source>
        <dbReference type="ARBA" id="ARBA00038920"/>
    </source>
</evidence>
<protein>
    <recommendedName>
        <fullName evidence="8">monodehydroascorbate reductase (NADH)</fullName>
        <ecNumber evidence="8">1.6.5.4</ecNumber>
    </recommendedName>
</protein>
<keyword evidence="5" id="KW-0560">Oxidoreductase</keyword>
<dbReference type="Proteomes" id="UP000516437">
    <property type="component" value="Chromosome 4"/>
</dbReference>
<dbReference type="PRINTS" id="PR00411">
    <property type="entry name" value="PNDRDTASEI"/>
</dbReference>
<evidence type="ECO:0000256" key="5">
    <source>
        <dbReference type="ARBA" id="ARBA00023002"/>
    </source>
</evidence>
<keyword evidence="6" id="KW-0520">NAD</keyword>
<dbReference type="GO" id="GO:0016656">
    <property type="term" value="F:monodehydroascorbate reductase (NADH) activity"/>
    <property type="evidence" value="ECO:0007669"/>
    <property type="project" value="UniProtKB-EC"/>
</dbReference>
<evidence type="ECO:0000256" key="1">
    <source>
        <dbReference type="ARBA" id="ARBA00001974"/>
    </source>
</evidence>
<dbReference type="InterPro" id="IPR016156">
    <property type="entry name" value="FAD/NAD-linked_Rdtase_dimer_sf"/>
</dbReference>
<evidence type="ECO:0000259" key="10">
    <source>
        <dbReference type="Pfam" id="PF21791"/>
    </source>
</evidence>
<evidence type="ECO:0000256" key="2">
    <source>
        <dbReference type="ARBA" id="ARBA00006442"/>
    </source>
</evidence>
<dbReference type="PRINTS" id="PR00368">
    <property type="entry name" value="FADPNR"/>
</dbReference>
<name>A0A6A1VXS4_9ROSI</name>
<dbReference type="InterPro" id="IPR050446">
    <property type="entry name" value="FAD-oxidoreductase/Apoptosis"/>
</dbReference>
<organism evidence="11 12">
    <name type="scientific">Morella rubra</name>
    <name type="common">Chinese bayberry</name>
    <dbReference type="NCBI Taxonomy" id="262757"/>
    <lineage>
        <taxon>Eukaryota</taxon>
        <taxon>Viridiplantae</taxon>
        <taxon>Streptophyta</taxon>
        <taxon>Embryophyta</taxon>
        <taxon>Tracheophyta</taxon>
        <taxon>Spermatophyta</taxon>
        <taxon>Magnoliopsida</taxon>
        <taxon>eudicotyledons</taxon>
        <taxon>Gunneridae</taxon>
        <taxon>Pentapetalae</taxon>
        <taxon>rosids</taxon>
        <taxon>fabids</taxon>
        <taxon>Fagales</taxon>
        <taxon>Myricaceae</taxon>
        <taxon>Morella</taxon>
    </lineage>
</organism>
<dbReference type="AlphaFoldDB" id="A0A6A1VXS4"/>
<proteinExistence type="inferred from homology"/>
<accession>A0A6A1VXS4</accession>
<dbReference type="GO" id="GO:0005737">
    <property type="term" value="C:cytoplasm"/>
    <property type="evidence" value="ECO:0007669"/>
    <property type="project" value="TreeGrafter"/>
</dbReference>
<reference evidence="11 12" key="1">
    <citation type="journal article" date="2019" name="Plant Biotechnol. J.">
        <title>The red bayberry genome and genetic basis of sex determination.</title>
        <authorList>
            <person name="Jia H.M."/>
            <person name="Jia H.J."/>
            <person name="Cai Q.L."/>
            <person name="Wang Y."/>
            <person name="Zhao H.B."/>
            <person name="Yang W.F."/>
            <person name="Wang G.Y."/>
            <person name="Li Y.H."/>
            <person name="Zhan D.L."/>
            <person name="Shen Y.T."/>
            <person name="Niu Q.F."/>
            <person name="Chang L."/>
            <person name="Qiu J."/>
            <person name="Zhao L."/>
            <person name="Xie H.B."/>
            <person name="Fu W.Y."/>
            <person name="Jin J."/>
            <person name="Li X.W."/>
            <person name="Jiao Y."/>
            <person name="Zhou C.C."/>
            <person name="Tu T."/>
            <person name="Chai C.Y."/>
            <person name="Gao J.L."/>
            <person name="Fan L.J."/>
            <person name="van de Weg E."/>
            <person name="Wang J.Y."/>
            <person name="Gao Z.S."/>
        </authorList>
    </citation>
    <scope>NUCLEOTIDE SEQUENCE [LARGE SCALE GENOMIC DNA]</scope>
    <source>
        <tissue evidence="11">Leaves</tissue>
    </source>
</reference>
<dbReference type="PANTHER" id="PTHR43557">
    <property type="entry name" value="APOPTOSIS-INDUCING FACTOR 1"/>
    <property type="match status" value="1"/>
</dbReference>
<dbReference type="Pfam" id="PF07992">
    <property type="entry name" value="Pyr_redox_2"/>
    <property type="match status" value="1"/>
</dbReference>
<keyword evidence="7" id="KW-0676">Redox-active center</keyword>
<keyword evidence="3" id="KW-0285">Flavoprotein</keyword>
<comment type="caution">
    <text evidence="11">The sequence shown here is derived from an EMBL/GenBank/DDBJ whole genome shotgun (WGS) entry which is preliminary data.</text>
</comment>
<gene>
    <name evidence="11" type="ORF">CJ030_MR4G025286</name>
</gene>
<evidence type="ECO:0000256" key="6">
    <source>
        <dbReference type="ARBA" id="ARBA00023027"/>
    </source>
</evidence>
<evidence type="ECO:0000313" key="11">
    <source>
        <dbReference type="EMBL" id="KAB1215380.1"/>
    </source>
</evidence>
<dbReference type="PANTHER" id="PTHR43557:SF6">
    <property type="entry name" value="MONODEHYDROASCORBATE REDUCTASE, CHLOROPLASTIC_MITOCHONDRIAL"/>
    <property type="match status" value="1"/>
</dbReference>
<dbReference type="Pfam" id="PF21791">
    <property type="entry name" value="MDHAR3-like_C"/>
    <property type="match status" value="1"/>
</dbReference>
<evidence type="ECO:0000256" key="7">
    <source>
        <dbReference type="ARBA" id="ARBA00023284"/>
    </source>
</evidence>
<keyword evidence="4" id="KW-0274">FAD</keyword>
<dbReference type="Gene3D" id="3.30.390.30">
    <property type="match status" value="1"/>
</dbReference>
<dbReference type="InterPro" id="IPR048618">
    <property type="entry name" value="MDHAR3-like_C"/>
</dbReference>
<feature type="domain" description="Monodehydroascorbate reductase 3-like C-terminal" evidence="10">
    <location>
        <begin position="388"/>
        <end position="435"/>
    </location>
</feature>
<keyword evidence="12" id="KW-1185">Reference proteome</keyword>
<evidence type="ECO:0000256" key="3">
    <source>
        <dbReference type="ARBA" id="ARBA00022630"/>
    </source>
</evidence>
<dbReference type="OrthoDB" id="432169at2759"/>
<dbReference type="InterPro" id="IPR023753">
    <property type="entry name" value="FAD/NAD-binding_dom"/>
</dbReference>
<evidence type="ECO:0000256" key="4">
    <source>
        <dbReference type="ARBA" id="ARBA00022827"/>
    </source>
</evidence>
<comment type="cofactor">
    <cofactor evidence="1">
        <name>FAD</name>
        <dbReference type="ChEBI" id="CHEBI:57692"/>
    </cofactor>
</comment>